<dbReference type="RefSeq" id="WP_307955844.1">
    <property type="nucleotide sequence ID" value="NZ_CP163302.1"/>
</dbReference>
<organism evidence="1">
    <name type="scientific">Sinomonas puerhi</name>
    <dbReference type="NCBI Taxonomy" id="3238584"/>
    <lineage>
        <taxon>Bacteria</taxon>
        <taxon>Bacillati</taxon>
        <taxon>Actinomycetota</taxon>
        <taxon>Actinomycetes</taxon>
        <taxon>Micrococcales</taxon>
        <taxon>Micrococcaceae</taxon>
        <taxon>Sinomonas</taxon>
    </lineage>
</organism>
<dbReference type="Pfam" id="PF07366">
    <property type="entry name" value="SnoaL"/>
    <property type="match status" value="1"/>
</dbReference>
<dbReference type="AlphaFoldDB" id="A0AB39L1S2"/>
<dbReference type="EMBL" id="CP163302">
    <property type="protein sequence ID" value="XDP44745.1"/>
    <property type="molecule type" value="Genomic_DNA"/>
</dbReference>
<proteinExistence type="predicted"/>
<reference evidence="1" key="1">
    <citation type="submission" date="2024-07" db="EMBL/GenBank/DDBJ databases">
        <authorList>
            <person name="fu j."/>
        </authorList>
    </citation>
    <scope>NUCLEOTIDE SEQUENCE</scope>
    <source>
        <strain evidence="1">P10A9</strain>
    </source>
</reference>
<dbReference type="GO" id="GO:0030638">
    <property type="term" value="P:polyketide metabolic process"/>
    <property type="evidence" value="ECO:0007669"/>
    <property type="project" value="InterPro"/>
</dbReference>
<protein>
    <submittedName>
        <fullName evidence="1">Ester cyclase</fullName>
    </submittedName>
</protein>
<dbReference type="InterPro" id="IPR009959">
    <property type="entry name" value="Cyclase_SnoaL-like"/>
</dbReference>
<gene>
    <name evidence="1" type="ORF">AB5L97_15950</name>
</gene>
<dbReference type="KEGG" id="spue:AB5L97_15950"/>
<sequence>MNTNDILALVEPWRLLWNGELSYTDRIIHPEWVAHAAPITGGAPGDATGRESLNAWVGGIQSAFRGLDFQLAVGPITDGEYLVVRWGAQGTYTGGIPGASPDAVGRTITFTGTDTLRVQDGLLIEYWANADSLWFAQQLGMAVPALA</sequence>
<dbReference type="Gene3D" id="3.10.450.50">
    <property type="match status" value="1"/>
</dbReference>
<accession>A0AB39L1S2</accession>
<dbReference type="SUPFAM" id="SSF54427">
    <property type="entry name" value="NTF2-like"/>
    <property type="match status" value="1"/>
</dbReference>
<name>A0AB39L1S2_9MICC</name>
<dbReference type="InterPro" id="IPR032710">
    <property type="entry name" value="NTF2-like_dom_sf"/>
</dbReference>
<evidence type="ECO:0000313" key="1">
    <source>
        <dbReference type="EMBL" id="XDP44745.1"/>
    </source>
</evidence>